<evidence type="ECO:0000313" key="7">
    <source>
        <dbReference type="Proteomes" id="UP000000226"/>
    </source>
</evidence>
<keyword evidence="2" id="KW-0547">Nucleotide-binding</keyword>
<proteinExistence type="inferred from homology"/>
<evidence type="ECO:0000256" key="3">
    <source>
        <dbReference type="ARBA" id="ARBA00022840"/>
    </source>
</evidence>
<gene>
    <name evidence="6" type="ORF">PHAVU_004G031800g</name>
</gene>
<dbReference type="GO" id="GO:0005524">
    <property type="term" value="F:ATP binding"/>
    <property type="evidence" value="ECO:0007669"/>
    <property type="project" value="UniProtKB-KW"/>
</dbReference>
<protein>
    <recommendedName>
        <fullName evidence="5">F-box associated beta-propeller type 1 domain-containing protein</fullName>
    </recommendedName>
</protein>
<feature type="domain" description="F-box associated beta-propeller type 1" evidence="5">
    <location>
        <begin position="217"/>
        <end position="490"/>
    </location>
</feature>
<dbReference type="NCBIfam" id="TIGR01640">
    <property type="entry name" value="F_box_assoc_1"/>
    <property type="match status" value="1"/>
</dbReference>
<evidence type="ECO:0000256" key="4">
    <source>
        <dbReference type="ARBA" id="ARBA00023186"/>
    </source>
</evidence>
<dbReference type="OrthoDB" id="1555129at2759"/>
<accession>V7C1M5</accession>
<dbReference type="GO" id="GO:0051082">
    <property type="term" value="F:unfolded protein binding"/>
    <property type="evidence" value="ECO:0007669"/>
    <property type="project" value="InterPro"/>
</dbReference>
<dbReference type="InterPro" id="IPR050796">
    <property type="entry name" value="SCF_F-box_component"/>
</dbReference>
<dbReference type="Pfam" id="PF07734">
    <property type="entry name" value="FBA_1"/>
    <property type="match status" value="1"/>
</dbReference>
<dbReference type="Gene3D" id="3.30.565.10">
    <property type="entry name" value="Histidine kinase-like ATPase, C-terminal domain"/>
    <property type="match status" value="1"/>
</dbReference>
<organism evidence="6 7">
    <name type="scientific">Phaseolus vulgaris</name>
    <name type="common">Kidney bean</name>
    <name type="synonym">French bean</name>
    <dbReference type="NCBI Taxonomy" id="3885"/>
    <lineage>
        <taxon>Eukaryota</taxon>
        <taxon>Viridiplantae</taxon>
        <taxon>Streptophyta</taxon>
        <taxon>Embryophyta</taxon>
        <taxon>Tracheophyta</taxon>
        <taxon>Spermatophyta</taxon>
        <taxon>Magnoliopsida</taxon>
        <taxon>eudicotyledons</taxon>
        <taxon>Gunneridae</taxon>
        <taxon>Pentapetalae</taxon>
        <taxon>rosids</taxon>
        <taxon>fabids</taxon>
        <taxon>Fabales</taxon>
        <taxon>Fabaceae</taxon>
        <taxon>Papilionoideae</taxon>
        <taxon>50 kb inversion clade</taxon>
        <taxon>NPAAA clade</taxon>
        <taxon>indigoferoid/millettioid clade</taxon>
        <taxon>Phaseoleae</taxon>
        <taxon>Phaseolus</taxon>
    </lineage>
</organism>
<dbReference type="Proteomes" id="UP000000226">
    <property type="component" value="Chromosome 4"/>
</dbReference>
<dbReference type="OMA" id="DERYENQ"/>
<dbReference type="eggNOG" id="KOG0019">
    <property type="taxonomic scope" value="Eukaryota"/>
</dbReference>
<comment type="similarity">
    <text evidence="1">Belongs to the heat shock protein 90 family.</text>
</comment>
<dbReference type="InterPro" id="IPR011043">
    <property type="entry name" value="Gal_Oxase/kelch_b-propeller"/>
</dbReference>
<dbReference type="InterPro" id="IPR006527">
    <property type="entry name" value="F-box-assoc_dom_typ1"/>
</dbReference>
<dbReference type="InterPro" id="IPR001404">
    <property type="entry name" value="Hsp90_fam"/>
</dbReference>
<dbReference type="PROSITE" id="PS00298">
    <property type="entry name" value="HSP90"/>
    <property type="match status" value="1"/>
</dbReference>
<evidence type="ECO:0000256" key="1">
    <source>
        <dbReference type="ARBA" id="ARBA00008239"/>
    </source>
</evidence>
<dbReference type="PANTHER" id="PTHR31672:SF13">
    <property type="entry name" value="F-BOX PROTEIN CPR30-LIKE"/>
    <property type="match status" value="1"/>
</dbReference>
<dbReference type="InterPro" id="IPR017451">
    <property type="entry name" value="F-box-assoc_interact_dom"/>
</dbReference>
<dbReference type="Gramene" id="ESW23258">
    <property type="protein sequence ID" value="ESW23258"/>
    <property type="gene ID" value="PHAVU_004G031800g"/>
</dbReference>
<dbReference type="EMBL" id="CM002291">
    <property type="protein sequence ID" value="ESW23258.1"/>
    <property type="molecule type" value="Genomic_DNA"/>
</dbReference>
<dbReference type="Pfam" id="PF00183">
    <property type="entry name" value="HSP90"/>
    <property type="match status" value="1"/>
</dbReference>
<dbReference type="SUPFAM" id="SSF81383">
    <property type="entry name" value="F-box domain"/>
    <property type="match status" value="1"/>
</dbReference>
<dbReference type="GO" id="GO:0016887">
    <property type="term" value="F:ATP hydrolysis activity"/>
    <property type="evidence" value="ECO:0007669"/>
    <property type="project" value="InterPro"/>
</dbReference>
<name>V7C1M5_PHAVU</name>
<dbReference type="SUPFAM" id="SSF55874">
    <property type="entry name" value="ATPase domain of HSP90 chaperone/DNA topoisomerase II/histidine kinase"/>
    <property type="match status" value="1"/>
</dbReference>
<evidence type="ECO:0000259" key="5">
    <source>
        <dbReference type="Pfam" id="PF07734"/>
    </source>
</evidence>
<dbReference type="InterPro" id="IPR020575">
    <property type="entry name" value="Hsp90_N"/>
</dbReference>
<keyword evidence="4" id="KW-0143">Chaperone</keyword>
<evidence type="ECO:0000313" key="6">
    <source>
        <dbReference type="EMBL" id="ESW23258.1"/>
    </source>
</evidence>
<dbReference type="PRINTS" id="PR00775">
    <property type="entry name" value="HEATSHOCK90"/>
</dbReference>
<sequence>MVNDEALVLEGKMSPVLSLMKKTFYSNKEIFLRELINNVFDDINAQKIPRGTKFTLFLKDDQLEYLEETTIKNLVNKYCQHITYPIYIWSENTKDNWQLINSWLHKQEMKNKFMDGKLGNHLPDDLIISILFKLPLKSLKRFGGLYKSWALLFENSHFTDLFRKNITSSHHSYYDDTSLILCLTQYLNDPINYESSLFSLNGKRFQNIEKLNWTNPLEDHPFEKTIFSSSSVNGIVCFYLNYYNQSTYLWNPATGEVKTIPHSPIEYGTLHVQACITNDGFGYDCVRDDYKVIRTVSFDNTSVPDMEDLGYPEWDYTPICEIYSQRSNSWRKVDMDCAFCSEDGGNHLYLDGMCHWLSSWSCPHSFVFRFDFTHIDNEIYLISFDVSNETFCGTLVPIDMPIDDDFHISGMARFLFVLNGYIAIMSNYPGRTTFYISILGEVGKKESWKKLYSFDPLPGIGKAIGARSMGNILFKKADGQLVWFDLSTHKITKVGIKVHPGILFHMVIYRESFLQIEGMNS</sequence>
<dbReference type="PANTHER" id="PTHR31672">
    <property type="entry name" value="BNACNNG10540D PROTEIN"/>
    <property type="match status" value="1"/>
</dbReference>
<evidence type="ECO:0000256" key="2">
    <source>
        <dbReference type="ARBA" id="ARBA00022741"/>
    </source>
</evidence>
<dbReference type="InterPro" id="IPR036890">
    <property type="entry name" value="HATPase_C_sf"/>
</dbReference>
<reference evidence="7" key="1">
    <citation type="journal article" date="2014" name="Nat. Genet.">
        <title>A reference genome for common bean and genome-wide analysis of dual domestications.</title>
        <authorList>
            <person name="Schmutz J."/>
            <person name="McClean P.E."/>
            <person name="Mamidi S."/>
            <person name="Wu G.A."/>
            <person name="Cannon S.B."/>
            <person name="Grimwood J."/>
            <person name="Jenkins J."/>
            <person name="Shu S."/>
            <person name="Song Q."/>
            <person name="Chavarro C."/>
            <person name="Torres-Torres M."/>
            <person name="Geffroy V."/>
            <person name="Moghaddam S.M."/>
            <person name="Gao D."/>
            <person name="Abernathy B."/>
            <person name="Barry K."/>
            <person name="Blair M."/>
            <person name="Brick M.A."/>
            <person name="Chovatia M."/>
            <person name="Gepts P."/>
            <person name="Goodstein D.M."/>
            <person name="Gonzales M."/>
            <person name="Hellsten U."/>
            <person name="Hyten D.L."/>
            <person name="Jia G."/>
            <person name="Kelly J.D."/>
            <person name="Kudrna D."/>
            <person name="Lee R."/>
            <person name="Richard M.M."/>
            <person name="Miklas P.N."/>
            <person name="Osorno J.M."/>
            <person name="Rodrigues J."/>
            <person name="Thareau V."/>
            <person name="Urrea C.A."/>
            <person name="Wang M."/>
            <person name="Yu Y."/>
            <person name="Zhang M."/>
            <person name="Wing R.A."/>
            <person name="Cregan P.B."/>
            <person name="Rokhsar D.S."/>
            <person name="Jackson S.A."/>
        </authorList>
    </citation>
    <scope>NUCLEOTIDE SEQUENCE [LARGE SCALE GENOMIC DNA]</scope>
    <source>
        <strain evidence="7">cv. G19833</strain>
    </source>
</reference>
<keyword evidence="7" id="KW-1185">Reference proteome</keyword>
<dbReference type="InterPro" id="IPR019805">
    <property type="entry name" value="Heat_shock_protein_90_CS"/>
</dbReference>
<dbReference type="AlphaFoldDB" id="V7C1M5"/>
<keyword evidence="3" id="KW-0067">ATP-binding</keyword>
<dbReference type="GO" id="GO:0140662">
    <property type="term" value="F:ATP-dependent protein folding chaperone"/>
    <property type="evidence" value="ECO:0007669"/>
    <property type="project" value="InterPro"/>
</dbReference>
<dbReference type="SUPFAM" id="SSF50965">
    <property type="entry name" value="Galactose oxidase, central domain"/>
    <property type="match status" value="1"/>
</dbReference>
<dbReference type="InterPro" id="IPR036047">
    <property type="entry name" value="F-box-like_dom_sf"/>
</dbReference>